<reference evidence="2" key="1">
    <citation type="submission" date="2020-06" db="EMBL/GenBank/DDBJ databases">
        <authorList>
            <consortium name="Wellcome Sanger Institute Data Sharing"/>
        </authorList>
    </citation>
    <scope>NUCLEOTIDE SEQUENCE [LARGE SCALE GENOMIC DNA]</scope>
</reference>
<organism evidence="2 3">
    <name type="scientific">Gouania willdenowi</name>
    <name type="common">Blunt-snouted clingfish</name>
    <name type="synonym">Lepadogaster willdenowi</name>
    <dbReference type="NCBI Taxonomy" id="441366"/>
    <lineage>
        <taxon>Eukaryota</taxon>
        <taxon>Metazoa</taxon>
        <taxon>Chordata</taxon>
        <taxon>Craniata</taxon>
        <taxon>Vertebrata</taxon>
        <taxon>Euteleostomi</taxon>
        <taxon>Actinopterygii</taxon>
        <taxon>Neopterygii</taxon>
        <taxon>Teleostei</taxon>
        <taxon>Neoteleostei</taxon>
        <taxon>Acanthomorphata</taxon>
        <taxon>Ovalentaria</taxon>
        <taxon>Blenniimorphae</taxon>
        <taxon>Blenniiformes</taxon>
        <taxon>Gobiesocoidei</taxon>
        <taxon>Gobiesocidae</taxon>
        <taxon>Gobiesocinae</taxon>
        <taxon>Gouania</taxon>
    </lineage>
</organism>
<keyword evidence="3" id="KW-1185">Reference proteome</keyword>
<dbReference type="Proteomes" id="UP000694680">
    <property type="component" value="Chromosome 5"/>
</dbReference>
<dbReference type="AlphaFoldDB" id="A0A8C5G1X1"/>
<feature type="domain" description="MKRN2 opposite strand protein-like N-terminal" evidence="1">
    <location>
        <begin position="10"/>
        <end position="35"/>
    </location>
</feature>
<accession>A0A8C5G1X1</accession>
<evidence type="ECO:0000313" key="2">
    <source>
        <dbReference type="Ensembl" id="ENSGWIP00000008083.1"/>
    </source>
</evidence>
<dbReference type="InterPro" id="IPR053922">
    <property type="entry name" value="MKRN2OS-like_N"/>
</dbReference>
<dbReference type="Pfam" id="PF22795">
    <property type="entry name" value="DUF4796_N"/>
    <property type="match status" value="1"/>
</dbReference>
<dbReference type="Ensembl" id="ENSGWIT00000009032.1">
    <property type="protein sequence ID" value="ENSGWIP00000008083.1"/>
    <property type="gene ID" value="ENSGWIG00000004756.1"/>
</dbReference>
<name>A0A8C5G1X1_GOUWI</name>
<proteinExistence type="predicted"/>
<sequence>METLHQMMQHPVVCVSHCEQQIFSLKVPENCPLCGLKPPLSNGHTTQCCLLITTTHNNRSCV</sequence>
<protein>
    <recommendedName>
        <fullName evidence="1">MKRN2 opposite strand protein-like N-terminal domain-containing protein</fullName>
    </recommendedName>
</protein>
<reference evidence="2" key="2">
    <citation type="submission" date="2025-08" db="UniProtKB">
        <authorList>
            <consortium name="Ensembl"/>
        </authorList>
    </citation>
    <scope>IDENTIFICATION</scope>
</reference>
<reference evidence="2" key="3">
    <citation type="submission" date="2025-09" db="UniProtKB">
        <authorList>
            <consortium name="Ensembl"/>
        </authorList>
    </citation>
    <scope>IDENTIFICATION</scope>
</reference>
<evidence type="ECO:0000313" key="3">
    <source>
        <dbReference type="Proteomes" id="UP000694680"/>
    </source>
</evidence>
<evidence type="ECO:0000259" key="1">
    <source>
        <dbReference type="Pfam" id="PF22795"/>
    </source>
</evidence>